<organism evidence="1 2">
    <name type="scientific">Stylosanthes scabra</name>
    <dbReference type="NCBI Taxonomy" id="79078"/>
    <lineage>
        <taxon>Eukaryota</taxon>
        <taxon>Viridiplantae</taxon>
        <taxon>Streptophyta</taxon>
        <taxon>Embryophyta</taxon>
        <taxon>Tracheophyta</taxon>
        <taxon>Spermatophyta</taxon>
        <taxon>Magnoliopsida</taxon>
        <taxon>eudicotyledons</taxon>
        <taxon>Gunneridae</taxon>
        <taxon>Pentapetalae</taxon>
        <taxon>rosids</taxon>
        <taxon>fabids</taxon>
        <taxon>Fabales</taxon>
        <taxon>Fabaceae</taxon>
        <taxon>Papilionoideae</taxon>
        <taxon>50 kb inversion clade</taxon>
        <taxon>dalbergioids sensu lato</taxon>
        <taxon>Dalbergieae</taxon>
        <taxon>Pterocarpus clade</taxon>
        <taxon>Stylosanthes</taxon>
    </lineage>
</organism>
<name>A0ABU6VLH8_9FABA</name>
<protein>
    <submittedName>
        <fullName evidence="1">Uncharacterized protein</fullName>
    </submittedName>
</protein>
<sequence length="122" mass="14084">MPSLKEEHHILDHESEAFVSPMSSEDCLNEYFAYEGNDCKYVKNESKRVRAKEVGFNLANCKWVASKLVKVLISRPDLTPEKAKQHMDEIYKVKIHEKMVTRALKSAREQVIGKEGEQYGKI</sequence>
<dbReference type="Proteomes" id="UP001341840">
    <property type="component" value="Unassembled WGS sequence"/>
</dbReference>
<gene>
    <name evidence="1" type="ORF">PIB30_064537</name>
</gene>
<dbReference type="EMBL" id="JASCZI010151665">
    <property type="protein sequence ID" value="MED6173954.1"/>
    <property type="molecule type" value="Genomic_DNA"/>
</dbReference>
<evidence type="ECO:0000313" key="1">
    <source>
        <dbReference type="EMBL" id="MED6173954.1"/>
    </source>
</evidence>
<comment type="caution">
    <text evidence="1">The sequence shown here is derived from an EMBL/GenBank/DDBJ whole genome shotgun (WGS) entry which is preliminary data.</text>
</comment>
<proteinExistence type="predicted"/>
<evidence type="ECO:0000313" key="2">
    <source>
        <dbReference type="Proteomes" id="UP001341840"/>
    </source>
</evidence>
<keyword evidence="2" id="KW-1185">Reference proteome</keyword>
<accession>A0ABU6VLH8</accession>
<reference evidence="1 2" key="1">
    <citation type="journal article" date="2023" name="Plants (Basel)">
        <title>Bridging the Gap: Combining Genomics and Transcriptomics Approaches to Understand Stylosanthes scabra, an Orphan Legume from the Brazilian Caatinga.</title>
        <authorList>
            <person name="Ferreira-Neto J.R.C."/>
            <person name="da Silva M.D."/>
            <person name="Binneck E."/>
            <person name="de Melo N.F."/>
            <person name="da Silva R.H."/>
            <person name="de Melo A.L.T.M."/>
            <person name="Pandolfi V."/>
            <person name="Bustamante F.O."/>
            <person name="Brasileiro-Vidal A.C."/>
            <person name="Benko-Iseppon A.M."/>
        </authorList>
    </citation>
    <scope>NUCLEOTIDE SEQUENCE [LARGE SCALE GENOMIC DNA]</scope>
    <source>
        <tissue evidence="1">Leaves</tissue>
    </source>
</reference>